<evidence type="ECO:0000256" key="3">
    <source>
        <dbReference type="ARBA" id="ARBA00022827"/>
    </source>
</evidence>
<evidence type="ECO:0000256" key="1">
    <source>
        <dbReference type="ARBA" id="ARBA00001974"/>
    </source>
</evidence>
<dbReference type="RefSeq" id="WP_092613758.1">
    <property type="nucleotide sequence ID" value="NZ_FMYF01000016.1"/>
</dbReference>
<evidence type="ECO:0000256" key="5">
    <source>
        <dbReference type="ARBA" id="ARBA00037941"/>
    </source>
</evidence>
<dbReference type="InterPro" id="IPR006076">
    <property type="entry name" value="FAD-dep_OxRdtase"/>
</dbReference>
<keyword evidence="4" id="KW-0560">Oxidoreductase</keyword>
<evidence type="ECO:0000313" key="7">
    <source>
        <dbReference type="EMBL" id="SDC05260.1"/>
    </source>
</evidence>
<sequence length="403" mass="44122">MTTDATFDYCIIGGGIVGVATAWNILRETPTASVVLLEKERRLAAHQTGHNSGVIHAGIYYEPGSLKARLCRQGSAWTKQYATEKGIPFRECGKMLVATNALELDRMAGLVDRAERNGITYERLDAAQLAEREPNVRGLGALFLRETGIIDYTRVTEALAEDIVRAGAEVVTGVEVDEIVERPDLVTVSAGTGTWRCRTLIACAGLQSDRIAALAGLDIDFQILPFRGEYYTLPPERSDLVSHLIYPIPDPDLPFLGVHVSPTIHGRLTVGPNAVLGFAREKYQPLGIDVRDVAEMLRFPGLLKVAAANLVTGAKEMRNSLWKRGYLRECRKYLPAIRLDDLQERSAGIRAQAVMNDGTFVHDFLIRRTDRMVHVVNAPSPAATSALPIGQMIARQAANPSVP</sequence>
<dbReference type="Gene3D" id="3.50.50.60">
    <property type="entry name" value="FAD/NAD(P)-binding domain"/>
    <property type="match status" value="1"/>
</dbReference>
<dbReference type="STRING" id="1577474.GA0111570_11621"/>
<evidence type="ECO:0000259" key="6">
    <source>
        <dbReference type="Pfam" id="PF01266"/>
    </source>
</evidence>
<keyword evidence="2" id="KW-0285">Flavoprotein</keyword>
<accession>A0A1G6IFT5</accession>
<dbReference type="Pfam" id="PF01266">
    <property type="entry name" value="DAO"/>
    <property type="match status" value="1"/>
</dbReference>
<dbReference type="PANTHER" id="PTHR43104">
    <property type="entry name" value="L-2-HYDROXYGLUTARATE DEHYDROGENASE, MITOCHONDRIAL"/>
    <property type="match status" value="1"/>
</dbReference>
<evidence type="ECO:0000313" key="8">
    <source>
        <dbReference type="Proteomes" id="UP000199086"/>
    </source>
</evidence>
<organism evidence="7 8">
    <name type="scientific">Raineyella antarctica</name>
    <dbReference type="NCBI Taxonomy" id="1577474"/>
    <lineage>
        <taxon>Bacteria</taxon>
        <taxon>Bacillati</taxon>
        <taxon>Actinomycetota</taxon>
        <taxon>Actinomycetes</taxon>
        <taxon>Propionibacteriales</taxon>
        <taxon>Propionibacteriaceae</taxon>
        <taxon>Raineyella</taxon>
    </lineage>
</organism>
<gene>
    <name evidence="7" type="ORF">GA0111570_11621</name>
</gene>
<dbReference type="Proteomes" id="UP000199086">
    <property type="component" value="Unassembled WGS sequence"/>
</dbReference>
<dbReference type="Gene3D" id="3.30.9.10">
    <property type="entry name" value="D-Amino Acid Oxidase, subunit A, domain 2"/>
    <property type="match status" value="1"/>
</dbReference>
<dbReference type="AlphaFoldDB" id="A0A1G6IFT5"/>
<reference evidence="7 8" key="1">
    <citation type="submission" date="2016-06" db="EMBL/GenBank/DDBJ databases">
        <authorList>
            <person name="Olsen C.W."/>
            <person name="Carey S."/>
            <person name="Hinshaw L."/>
            <person name="Karasin A.I."/>
        </authorList>
    </citation>
    <scope>NUCLEOTIDE SEQUENCE [LARGE SCALE GENOMIC DNA]</scope>
    <source>
        <strain evidence="7 8">LZ-22</strain>
    </source>
</reference>
<proteinExistence type="inferred from homology"/>
<dbReference type="OrthoDB" id="9801699at2"/>
<keyword evidence="3" id="KW-0274">FAD</keyword>
<feature type="domain" description="FAD dependent oxidoreductase" evidence="6">
    <location>
        <begin position="8"/>
        <end position="395"/>
    </location>
</feature>
<protein>
    <submittedName>
        <fullName evidence="7">L-2-hydroxyglutarate oxidase</fullName>
    </submittedName>
</protein>
<dbReference type="GO" id="GO:0047545">
    <property type="term" value="F:(S)-2-hydroxyglutarate dehydrogenase activity"/>
    <property type="evidence" value="ECO:0007669"/>
    <property type="project" value="TreeGrafter"/>
</dbReference>
<dbReference type="InterPro" id="IPR036188">
    <property type="entry name" value="FAD/NAD-bd_sf"/>
</dbReference>
<evidence type="ECO:0000256" key="4">
    <source>
        <dbReference type="ARBA" id="ARBA00023002"/>
    </source>
</evidence>
<dbReference type="EMBL" id="FMYF01000016">
    <property type="protein sequence ID" value="SDC05260.1"/>
    <property type="molecule type" value="Genomic_DNA"/>
</dbReference>
<dbReference type="SUPFAM" id="SSF51905">
    <property type="entry name" value="FAD/NAD(P)-binding domain"/>
    <property type="match status" value="1"/>
</dbReference>
<keyword evidence="8" id="KW-1185">Reference proteome</keyword>
<dbReference type="PANTHER" id="PTHR43104:SF2">
    <property type="entry name" value="L-2-HYDROXYGLUTARATE DEHYDROGENASE, MITOCHONDRIAL"/>
    <property type="match status" value="1"/>
</dbReference>
<dbReference type="NCBIfam" id="NF008726">
    <property type="entry name" value="PRK11728.1"/>
    <property type="match status" value="1"/>
</dbReference>
<name>A0A1G6IFT5_9ACTN</name>
<comment type="cofactor">
    <cofactor evidence="1">
        <name>FAD</name>
        <dbReference type="ChEBI" id="CHEBI:57692"/>
    </cofactor>
</comment>
<comment type="similarity">
    <text evidence="5">Belongs to the L2HGDH family.</text>
</comment>
<dbReference type="GO" id="GO:0005737">
    <property type="term" value="C:cytoplasm"/>
    <property type="evidence" value="ECO:0007669"/>
    <property type="project" value="TreeGrafter"/>
</dbReference>
<evidence type="ECO:0000256" key="2">
    <source>
        <dbReference type="ARBA" id="ARBA00022630"/>
    </source>
</evidence>